<keyword evidence="2" id="KW-0472">Membrane</keyword>
<evidence type="ECO:0000256" key="2">
    <source>
        <dbReference type="SAM" id="Phobius"/>
    </source>
</evidence>
<gene>
    <name evidence="4" type="ORF">GSOID_T00015704001</name>
</gene>
<dbReference type="GO" id="GO:0016020">
    <property type="term" value="C:membrane"/>
    <property type="evidence" value="ECO:0007669"/>
    <property type="project" value="InterPro"/>
</dbReference>
<evidence type="ECO:0000256" key="1">
    <source>
        <dbReference type="SAM" id="MobiDB-lite"/>
    </source>
</evidence>
<keyword evidence="2" id="KW-0812">Transmembrane</keyword>
<dbReference type="InterPro" id="IPR003112">
    <property type="entry name" value="Olfac-like_dom"/>
</dbReference>
<feature type="transmembrane region" description="Helical" evidence="2">
    <location>
        <begin position="515"/>
        <end position="538"/>
    </location>
</feature>
<keyword evidence="5" id="KW-1185">Reference proteome</keyword>
<feature type="transmembrane region" description="Helical" evidence="2">
    <location>
        <begin position="691"/>
        <end position="714"/>
    </location>
</feature>
<feature type="domain" description="Olfactomedin-like" evidence="3">
    <location>
        <begin position="34"/>
        <end position="239"/>
    </location>
</feature>
<protein>
    <recommendedName>
        <fullName evidence="3">Olfactomedin-like domain-containing protein</fullName>
    </recommendedName>
</protein>
<feature type="transmembrane region" description="Helical" evidence="2">
    <location>
        <begin position="656"/>
        <end position="679"/>
    </location>
</feature>
<dbReference type="InterPro" id="IPR036445">
    <property type="entry name" value="GPCR_2_extracell_dom_sf"/>
</dbReference>
<organism evidence="4 5">
    <name type="scientific">Oikopleura dioica</name>
    <name type="common">Tunicate</name>
    <dbReference type="NCBI Taxonomy" id="34765"/>
    <lineage>
        <taxon>Eukaryota</taxon>
        <taxon>Metazoa</taxon>
        <taxon>Chordata</taxon>
        <taxon>Tunicata</taxon>
        <taxon>Appendicularia</taxon>
        <taxon>Copelata</taxon>
        <taxon>Oikopleuridae</taxon>
        <taxon>Oikopleura</taxon>
    </lineage>
</organism>
<keyword evidence="2" id="KW-1133">Transmembrane helix</keyword>
<feature type="region of interest" description="Disordered" evidence="1">
    <location>
        <begin position="261"/>
        <end position="288"/>
    </location>
</feature>
<feature type="compositionally biased region" description="Low complexity" evidence="1">
    <location>
        <begin position="859"/>
        <end position="868"/>
    </location>
</feature>
<accession>E4XNE7</accession>
<dbReference type="Pfam" id="PF02191">
    <property type="entry name" value="OLF"/>
    <property type="match status" value="1"/>
</dbReference>
<dbReference type="Gene3D" id="4.10.1240.10">
    <property type="entry name" value="GPCR, family 2, extracellular hormone receptor domain"/>
    <property type="match status" value="1"/>
</dbReference>
<reference evidence="4 5" key="1">
    <citation type="journal article" date="2010" name="Science">
        <title>Plasticity of animal genome architecture unmasked by rapid evolution of a pelagic tunicate.</title>
        <authorList>
            <person name="Denoeud F."/>
            <person name="Henriet S."/>
            <person name="Mungpakdee S."/>
            <person name="Aury J.M."/>
            <person name="Da Silva C."/>
            <person name="Brinkmann H."/>
            <person name="Mikhaleva J."/>
            <person name="Olsen L.C."/>
            <person name="Jubin C."/>
            <person name="Canestro C."/>
            <person name="Bouquet J.M."/>
            <person name="Danks G."/>
            <person name="Poulain J."/>
            <person name="Campsteijn C."/>
            <person name="Adamski M."/>
            <person name="Cross I."/>
            <person name="Yadetie F."/>
            <person name="Muffato M."/>
            <person name="Louis A."/>
            <person name="Butcher S."/>
            <person name="Tsagkogeorga G."/>
            <person name="Konrad A."/>
            <person name="Singh S."/>
            <person name="Jensen M.F."/>
            <person name="Cong E.H."/>
            <person name="Eikeseth-Otteraa H."/>
            <person name="Noel B."/>
            <person name="Anthouard V."/>
            <person name="Porcel B.M."/>
            <person name="Kachouri-Lafond R."/>
            <person name="Nishino A."/>
            <person name="Ugolini M."/>
            <person name="Chourrout P."/>
            <person name="Nishida H."/>
            <person name="Aasland R."/>
            <person name="Huzurbazar S."/>
            <person name="Westhof E."/>
            <person name="Delsuc F."/>
            <person name="Lehrach H."/>
            <person name="Reinhardt R."/>
            <person name="Weissenbach J."/>
            <person name="Roy S.W."/>
            <person name="Artiguenave F."/>
            <person name="Postlethwait J.H."/>
            <person name="Manak J.R."/>
            <person name="Thompson E.M."/>
            <person name="Jaillon O."/>
            <person name="Du Pasquier L."/>
            <person name="Boudinot P."/>
            <person name="Liberles D.A."/>
            <person name="Volff J.N."/>
            <person name="Philippe H."/>
            <person name="Lenhard B."/>
            <person name="Roest Crollius H."/>
            <person name="Wincker P."/>
            <person name="Chourrout D."/>
        </authorList>
    </citation>
    <scope>NUCLEOTIDE SEQUENCE [LARGE SCALE GENOMIC DNA]</scope>
</reference>
<dbReference type="Proteomes" id="UP000001307">
    <property type="component" value="Unassembled WGS sequence"/>
</dbReference>
<evidence type="ECO:0000259" key="3">
    <source>
        <dbReference type="Pfam" id="PF02191"/>
    </source>
</evidence>
<feature type="compositionally biased region" description="Basic and acidic residues" evidence="1">
    <location>
        <begin position="887"/>
        <end position="906"/>
    </location>
</feature>
<dbReference type="AlphaFoldDB" id="E4XNE7"/>
<proteinExistence type="predicted"/>
<evidence type="ECO:0000313" key="5">
    <source>
        <dbReference type="Proteomes" id="UP000001307"/>
    </source>
</evidence>
<dbReference type="GO" id="GO:0004930">
    <property type="term" value="F:G protein-coupled receptor activity"/>
    <property type="evidence" value="ECO:0007669"/>
    <property type="project" value="InterPro"/>
</dbReference>
<feature type="transmembrane region" description="Helical" evidence="2">
    <location>
        <begin position="622"/>
        <end position="644"/>
    </location>
</feature>
<feature type="compositionally biased region" description="Basic and acidic residues" evidence="1">
    <location>
        <begin position="869"/>
        <end position="878"/>
    </location>
</feature>
<feature type="transmembrane region" description="Helical" evidence="2">
    <location>
        <begin position="581"/>
        <end position="601"/>
    </location>
</feature>
<feature type="region of interest" description="Disordered" evidence="1">
    <location>
        <begin position="859"/>
        <end position="916"/>
    </location>
</feature>
<evidence type="ECO:0000313" key="4">
    <source>
        <dbReference type="EMBL" id="CBY11385.1"/>
    </source>
</evidence>
<sequence length="916" mass="102871">MQLCVQKITFHILVFDVPLQYFLPSKSIQFEVPEAGFWSEDPITNYIYFIKFDTRTTELYEFDSFTEFHEARFNSLKPSVSLTVPALDAKFATWDRNIYYLTSSKMIKFSTSQRTQVDTFDLSEEISSSSDLFNPSLDLMTSESGLFGVIRLGRSDRFRILQFSTEGKLRISDRWEVNLNTSRKNKAEEKSIVLIVGDVLYVVKNGKISGAVNFKTTELLDFDANAEFELSGMVSYNPSGSLAISDGKAIRKIELEFSSSPKTTTTTTTTSKTSSTTSSEVLKSTTTISTTTESAPKLVTSDDPKSSYSSTSEFCPAISISIYSFPQTEQLTLVSVPCESTSGSATFWCDRGIWSSDGPDFSECREQLWSEEIETLWQANNHSLVLQRVQAEVPSLSKLEAAKLVKEVSKVMTSTSQDISASAFSLLEELHCRALLNSEQFLYLAFSSSSVDTLRPQRCGEEIFYKQYENTDRGNLSAGAQCEVLIQEEWRSCVFCDLCPPAIFIKVEEQTPNPLFSAFYIAVLFSTIIVSVLLFVLAISRAENLFYPGILRMLTVMSVLFCDLSLILTPDYGLVTLDTKIFRDTAFSFFVILEFMFLLGISHSLRQRTKPVSSPNFHVERYLCLASVTALILVIGTYVSFIIFGPKGSSGWLHLGWTWTISLILPVLVSSLISLSWFFQSLCVDSPVRIVAAKMVPFLVMTLLSTVIVVVSFGQPLSKAVEWTACPIFMTKTILLVFAFIPSSEDVANPFLWWSRRFGPTNRKEPGTIDSCKNAGLLGGSAEQSWLIADNRTSLAEFRYIPVVHNLTGPNVNYAMSKPRAYLSSERIYSEIGPPENQEHYRPATIQHFRQDSCQTWSEEISNNSNNSQRERKREDSGVHTAQNSSDSERNSPVRMEKINHHKSESILHPSDPVQI</sequence>
<dbReference type="InParanoid" id="E4XNE7"/>
<dbReference type="EMBL" id="FN653083">
    <property type="protein sequence ID" value="CBY11385.1"/>
    <property type="molecule type" value="Genomic_DNA"/>
</dbReference>
<name>E4XNE7_OIKDI</name>
<feature type="transmembrane region" description="Helical" evidence="2">
    <location>
        <begin position="550"/>
        <end position="569"/>
    </location>
</feature>